<dbReference type="EMBL" id="LUAW01000013">
    <property type="protein sequence ID" value="KYQ72905.1"/>
    <property type="molecule type" value="Genomic_DNA"/>
</dbReference>
<organism evidence="3 4">
    <name type="scientific">Acinetobacter pragensis</name>
    <dbReference type="NCBI Taxonomy" id="1806892"/>
    <lineage>
        <taxon>Bacteria</taxon>
        <taxon>Pseudomonadati</taxon>
        <taxon>Pseudomonadota</taxon>
        <taxon>Gammaproteobacteria</taxon>
        <taxon>Moraxellales</taxon>
        <taxon>Moraxellaceae</taxon>
        <taxon>Acinetobacter</taxon>
    </lineage>
</organism>
<keyword evidence="4" id="KW-1185">Reference proteome</keyword>
<feature type="transmembrane region" description="Helical" evidence="1">
    <location>
        <begin position="211"/>
        <end position="234"/>
    </location>
</feature>
<feature type="transmembrane region" description="Helical" evidence="1">
    <location>
        <begin position="129"/>
        <end position="145"/>
    </location>
</feature>
<dbReference type="Proteomes" id="UP000076276">
    <property type="component" value="Unassembled WGS sequence"/>
</dbReference>
<name>A0A151Y4D9_9GAMM</name>
<keyword evidence="1" id="KW-0812">Transmembrane</keyword>
<dbReference type="InterPro" id="IPR037185">
    <property type="entry name" value="EmrE-like"/>
</dbReference>
<dbReference type="PANTHER" id="PTHR22911:SF79">
    <property type="entry name" value="MOBA-LIKE NTP TRANSFERASE DOMAIN-CONTAINING PROTEIN"/>
    <property type="match status" value="1"/>
</dbReference>
<evidence type="ECO:0000313" key="4">
    <source>
        <dbReference type="Proteomes" id="UP000076276"/>
    </source>
</evidence>
<feature type="transmembrane region" description="Helical" evidence="1">
    <location>
        <begin position="246"/>
        <end position="265"/>
    </location>
</feature>
<keyword evidence="1" id="KW-0472">Membrane</keyword>
<dbReference type="OrthoDB" id="6707571at2"/>
<gene>
    <name evidence="3" type="ORF">AZH43_07815</name>
</gene>
<dbReference type="SUPFAM" id="SSF103481">
    <property type="entry name" value="Multidrug resistance efflux transporter EmrE"/>
    <property type="match status" value="2"/>
</dbReference>
<feature type="domain" description="EamA" evidence="2">
    <location>
        <begin position="152"/>
        <end position="286"/>
    </location>
</feature>
<feature type="transmembrane region" description="Helical" evidence="1">
    <location>
        <begin position="271"/>
        <end position="290"/>
    </location>
</feature>
<dbReference type="InterPro" id="IPR000620">
    <property type="entry name" value="EamA_dom"/>
</dbReference>
<dbReference type="AlphaFoldDB" id="A0A151Y4D9"/>
<dbReference type="STRING" id="1806892.AZH43_07815"/>
<keyword evidence="1" id="KW-1133">Transmembrane helix</keyword>
<dbReference type="Pfam" id="PF00892">
    <property type="entry name" value="EamA"/>
    <property type="match status" value="2"/>
</dbReference>
<reference evidence="3 4" key="1">
    <citation type="submission" date="2016-03" db="EMBL/GenBank/DDBJ databases">
        <title>Acinetobacter genomospecies 28 strain ANC 4149.</title>
        <authorList>
            <person name="Radolfova-Krizova L."/>
            <person name="Nemec A."/>
        </authorList>
    </citation>
    <scope>NUCLEOTIDE SEQUENCE [LARGE SCALE GENOMIC DNA]</scope>
    <source>
        <strain evidence="3 4">ANC 4149</strain>
    </source>
</reference>
<feature type="transmembrane region" description="Helical" evidence="1">
    <location>
        <begin position="42"/>
        <end position="62"/>
    </location>
</feature>
<feature type="transmembrane region" description="Helical" evidence="1">
    <location>
        <begin position="74"/>
        <end position="93"/>
    </location>
</feature>
<dbReference type="PANTHER" id="PTHR22911">
    <property type="entry name" value="ACYL-MALONYL CONDENSING ENZYME-RELATED"/>
    <property type="match status" value="1"/>
</dbReference>
<evidence type="ECO:0000256" key="1">
    <source>
        <dbReference type="SAM" id="Phobius"/>
    </source>
</evidence>
<protein>
    <recommendedName>
        <fullName evidence="2">EamA domain-containing protein</fullName>
    </recommendedName>
</protein>
<evidence type="ECO:0000313" key="3">
    <source>
        <dbReference type="EMBL" id="KYQ72905.1"/>
    </source>
</evidence>
<sequence>MQSRSQWLGALLVILGAVGWGTLGIASSQLAAAGLSNTSVTGLRVVGTFICLLALLPFIYKVLKTLQFQDIPRLILQSLIGMLGMTFCYFNAVQYVGPAIAVALLYTAPIWSVILSGIFLKEPLTLKSVLLTIVAVSGVGCMMVGEHRLNLNGVLYGFASGICYAIYGVMGKGIIERYSPSFLLFSSMMISAVAIVPFIEFQQIVAFKEQLNLATFSACLMLIILGTLLPFALYTHGLKYLKASQASIYTIFEPLTAVILATLFANAQLSSIQIIGIVLIISVSLLNVAFSKASTNAEKVYTI</sequence>
<comment type="caution">
    <text evidence="3">The sequence shown here is derived from an EMBL/GenBank/DDBJ whole genome shotgun (WGS) entry which is preliminary data.</text>
</comment>
<feature type="domain" description="EamA" evidence="2">
    <location>
        <begin position="8"/>
        <end position="142"/>
    </location>
</feature>
<proteinExistence type="predicted"/>
<accession>A0A151Y4D9</accession>
<feature type="transmembrane region" description="Helical" evidence="1">
    <location>
        <begin position="99"/>
        <end position="120"/>
    </location>
</feature>
<evidence type="ECO:0000259" key="2">
    <source>
        <dbReference type="Pfam" id="PF00892"/>
    </source>
</evidence>
<feature type="transmembrane region" description="Helical" evidence="1">
    <location>
        <begin position="182"/>
        <end position="199"/>
    </location>
</feature>
<dbReference type="GO" id="GO:0016020">
    <property type="term" value="C:membrane"/>
    <property type="evidence" value="ECO:0007669"/>
    <property type="project" value="InterPro"/>
</dbReference>
<feature type="transmembrane region" description="Helical" evidence="1">
    <location>
        <begin position="151"/>
        <end position="170"/>
    </location>
</feature>